<gene>
    <name evidence="2" type="ORF">BOW51_01545</name>
</gene>
<protein>
    <submittedName>
        <fullName evidence="2">Sugar metabolism transcriptional regulator</fullName>
    </submittedName>
</protein>
<dbReference type="InterPro" id="IPR036390">
    <property type="entry name" value="WH_DNA-bd_sf"/>
</dbReference>
<reference evidence="2 3" key="1">
    <citation type="submission" date="2016-11" db="EMBL/GenBank/DDBJ databases">
        <title>Mixed transmission modes and dynamic genome evolution in an obligate animal-bacterial symbiosis.</title>
        <authorList>
            <person name="Russell S.L."/>
            <person name="Corbett-Detig R.B."/>
            <person name="Cavanaugh C.M."/>
        </authorList>
    </citation>
    <scope>NUCLEOTIDE SEQUENCE [LARGE SCALE GENOMIC DNA]</scope>
    <source>
        <strain evidence="2">Se-Cadez</strain>
    </source>
</reference>
<dbReference type="RefSeq" id="WP_078485769.1">
    <property type="nucleotide sequence ID" value="NZ_MPRJ01000006.1"/>
</dbReference>
<dbReference type="Gene3D" id="1.10.10.10">
    <property type="entry name" value="Winged helix-like DNA-binding domain superfamily/Winged helix DNA-binding domain"/>
    <property type="match status" value="1"/>
</dbReference>
<sequence>MILSDIRQYLLQRGHASLSDIATHFDSNPDAVRGMLETWIRKGKVRKRLANSDCGSSCCQCDAAAVEIYEWIDAQKVASEHPLPLPTFCKH</sequence>
<dbReference type="AlphaFoldDB" id="A0A1T2KXL6"/>
<dbReference type="Pfam" id="PF09012">
    <property type="entry name" value="FeoC"/>
    <property type="match status" value="1"/>
</dbReference>
<feature type="domain" description="Transcriptional regulator HTH-type FeoC" evidence="1">
    <location>
        <begin position="2"/>
        <end position="70"/>
    </location>
</feature>
<dbReference type="InterPro" id="IPR015102">
    <property type="entry name" value="Tscrpt_reg_HTH_FeoC"/>
</dbReference>
<accession>A0A1T2KXL6</accession>
<organism evidence="2 3">
    <name type="scientific">Solemya velesiana gill symbiont</name>
    <dbReference type="NCBI Taxonomy" id="1918948"/>
    <lineage>
        <taxon>Bacteria</taxon>
        <taxon>Pseudomonadati</taxon>
        <taxon>Pseudomonadota</taxon>
        <taxon>Gammaproteobacteria</taxon>
        <taxon>sulfur-oxidizing symbionts</taxon>
    </lineage>
</organism>
<proteinExistence type="predicted"/>
<comment type="caution">
    <text evidence="2">The sequence shown here is derived from an EMBL/GenBank/DDBJ whole genome shotgun (WGS) entry which is preliminary data.</text>
</comment>
<dbReference type="Proteomes" id="UP000190896">
    <property type="component" value="Unassembled WGS sequence"/>
</dbReference>
<dbReference type="EMBL" id="MPRJ01000006">
    <property type="protein sequence ID" value="OOZ37607.1"/>
    <property type="molecule type" value="Genomic_DNA"/>
</dbReference>
<keyword evidence="3" id="KW-1185">Reference proteome</keyword>
<evidence type="ECO:0000313" key="3">
    <source>
        <dbReference type="Proteomes" id="UP000190896"/>
    </source>
</evidence>
<evidence type="ECO:0000313" key="2">
    <source>
        <dbReference type="EMBL" id="OOZ37607.1"/>
    </source>
</evidence>
<dbReference type="SUPFAM" id="SSF46785">
    <property type="entry name" value="Winged helix' DNA-binding domain"/>
    <property type="match status" value="1"/>
</dbReference>
<dbReference type="InterPro" id="IPR036388">
    <property type="entry name" value="WH-like_DNA-bd_sf"/>
</dbReference>
<name>A0A1T2KXL6_9GAMM</name>
<dbReference type="OrthoDB" id="467062at2"/>
<evidence type="ECO:0000259" key="1">
    <source>
        <dbReference type="Pfam" id="PF09012"/>
    </source>
</evidence>